<dbReference type="Proteomes" id="UP000765509">
    <property type="component" value="Unassembled WGS sequence"/>
</dbReference>
<accession>A0A9Q3BGA1</accession>
<gene>
    <name evidence="1" type="ORF">O181_004699</name>
</gene>
<dbReference type="AlphaFoldDB" id="A0A9Q3BGA1"/>
<sequence length="112" mass="12927">MSQTMGCMKILKEFEGESEHGMKSRIIETCFTEDYINALQDIVTGTQIGRTWNKLDIKIPNKQFIKKYKPREPLKPNIPTTNEQKKFHKCGGIGHLANNYLKKAKNQEIVET</sequence>
<comment type="caution">
    <text evidence="1">The sequence shown here is derived from an EMBL/GenBank/DDBJ whole genome shotgun (WGS) entry which is preliminary data.</text>
</comment>
<keyword evidence="2" id="KW-1185">Reference proteome</keyword>
<evidence type="ECO:0000313" key="1">
    <source>
        <dbReference type="EMBL" id="MBW0464984.1"/>
    </source>
</evidence>
<dbReference type="EMBL" id="AVOT02000926">
    <property type="protein sequence ID" value="MBW0464984.1"/>
    <property type="molecule type" value="Genomic_DNA"/>
</dbReference>
<proteinExistence type="predicted"/>
<organism evidence="1 2">
    <name type="scientific">Austropuccinia psidii MF-1</name>
    <dbReference type="NCBI Taxonomy" id="1389203"/>
    <lineage>
        <taxon>Eukaryota</taxon>
        <taxon>Fungi</taxon>
        <taxon>Dikarya</taxon>
        <taxon>Basidiomycota</taxon>
        <taxon>Pucciniomycotina</taxon>
        <taxon>Pucciniomycetes</taxon>
        <taxon>Pucciniales</taxon>
        <taxon>Sphaerophragmiaceae</taxon>
        <taxon>Austropuccinia</taxon>
    </lineage>
</organism>
<name>A0A9Q3BGA1_9BASI</name>
<protein>
    <submittedName>
        <fullName evidence="1">Uncharacterized protein</fullName>
    </submittedName>
</protein>
<evidence type="ECO:0000313" key="2">
    <source>
        <dbReference type="Proteomes" id="UP000765509"/>
    </source>
</evidence>
<reference evidence="1" key="1">
    <citation type="submission" date="2021-03" db="EMBL/GenBank/DDBJ databases">
        <title>Draft genome sequence of rust myrtle Austropuccinia psidii MF-1, a brazilian biotype.</title>
        <authorList>
            <person name="Quecine M.C."/>
            <person name="Pachon D.M.R."/>
            <person name="Bonatelli M.L."/>
            <person name="Correr F.H."/>
            <person name="Franceschini L.M."/>
            <person name="Leite T.F."/>
            <person name="Margarido G.R.A."/>
            <person name="Almeida C.A."/>
            <person name="Ferrarezi J.A."/>
            <person name="Labate C.A."/>
        </authorList>
    </citation>
    <scope>NUCLEOTIDE SEQUENCE</scope>
    <source>
        <strain evidence="1">MF-1</strain>
    </source>
</reference>